<dbReference type="RefSeq" id="WP_387343497.1">
    <property type="nucleotide sequence ID" value="NZ_JBIAXI010000012.1"/>
</dbReference>
<protein>
    <submittedName>
        <fullName evidence="3">ATP-binding protein</fullName>
    </submittedName>
</protein>
<dbReference type="PANTHER" id="PTHR34704">
    <property type="entry name" value="ATPASE"/>
    <property type="match status" value="1"/>
</dbReference>
<comment type="caution">
    <text evidence="3">The sequence shown here is derived from an EMBL/GenBank/DDBJ whole genome shotgun (WGS) entry which is preliminary data.</text>
</comment>
<dbReference type="Pfam" id="PF01637">
    <property type="entry name" value="ATPase_2"/>
    <property type="match status" value="1"/>
</dbReference>
<organism evidence="3 4">
    <name type="scientific">Microtetraspora fusca</name>
    <dbReference type="NCBI Taxonomy" id="1997"/>
    <lineage>
        <taxon>Bacteria</taxon>
        <taxon>Bacillati</taxon>
        <taxon>Actinomycetota</taxon>
        <taxon>Actinomycetes</taxon>
        <taxon>Streptosporangiales</taxon>
        <taxon>Streptosporangiaceae</taxon>
        <taxon>Microtetraspora</taxon>
    </lineage>
</organism>
<dbReference type="InterPro" id="IPR036390">
    <property type="entry name" value="WH_DNA-bd_sf"/>
</dbReference>
<evidence type="ECO:0000313" key="4">
    <source>
        <dbReference type="Proteomes" id="UP001602119"/>
    </source>
</evidence>
<accession>A0ABW6V7I9</accession>
<dbReference type="InterPro" id="IPR004256">
    <property type="entry name" value="DUF234"/>
</dbReference>
<feature type="domain" description="ATPase" evidence="1">
    <location>
        <begin position="29"/>
        <end position="192"/>
    </location>
</feature>
<name>A0ABW6V7I9_MICFU</name>
<evidence type="ECO:0000259" key="1">
    <source>
        <dbReference type="Pfam" id="PF01637"/>
    </source>
</evidence>
<dbReference type="InterPro" id="IPR027417">
    <property type="entry name" value="P-loop_NTPase"/>
</dbReference>
<proteinExistence type="predicted"/>
<reference evidence="3 4" key="1">
    <citation type="submission" date="2024-10" db="EMBL/GenBank/DDBJ databases">
        <title>The Natural Products Discovery Center: Release of the First 8490 Sequenced Strains for Exploring Actinobacteria Biosynthetic Diversity.</title>
        <authorList>
            <person name="Kalkreuter E."/>
            <person name="Kautsar S.A."/>
            <person name="Yang D."/>
            <person name="Bader C.D."/>
            <person name="Teijaro C.N."/>
            <person name="Fluegel L."/>
            <person name="Davis C.M."/>
            <person name="Simpson J.R."/>
            <person name="Lauterbach L."/>
            <person name="Steele A.D."/>
            <person name="Gui C."/>
            <person name="Meng S."/>
            <person name="Li G."/>
            <person name="Viehrig K."/>
            <person name="Ye F."/>
            <person name="Su P."/>
            <person name="Kiefer A.F."/>
            <person name="Nichols A."/>
            <person name="Cepeda A.J."/>
            <person name="Yan W."/>
            <person name="Fan B."/>
            <person name="Jiang Y."/>
            <person name="Adhikari A."/>
            <person name="Zheng C.-J."/>
            <person name="Schuster L."/>
            <person name="Cowan T.M."/>
            <person name="Smanski M.J."/>
            <person name="Chevrette M.G."/>
            <person name="De Carvalho L.P.S."/>
            <person name="Shen B."/>
        </authorList>
    </citation>
    <scope>NUCLEOTIDE SEQUENCE [LARGE SCALE GENOMIC DNA]</scope>
    <source>
        <strain evidence="3 4">NPDC001281</strain>
    </source>
</reference>
<dbReference type="Gene3D" id="3.40.50.300">
    <property type="entry name" value="P-loop containing nucleotide triphosphate hydrolases"/>
    <property type="match status" value="1"/>
</dbReference>
<dbReference type="Proteomes" id="UP001602119">
    <property type="component" value="Unassembled WGS sequence"/>
</dbReference>
<dbReference type="PANTHER" id="PTHR34704:SF1">
    <property type="entry name" value="ATPASE"/>
    <property type="match status" value="1"/>
</dbReference>
<feature type="domain" description="DUF234" evidence="2">
    <location>
        <begin position="324"/>
        <end position="416"/>
    </location>
</feature>
<dbReference type="Pfam" id="PF03008">
    <property type="entry name" value="DUF234"/>
    <property type="match status" value="1"/>
</dbReference>
<sequence>MADFIGRDAELASLQGLLGRVKSGMGHANPGQCVLMRGRRRIGKSALAEEFVRRSGLPHLYFTAARGSADQELEQLVADVAASPLPGRDLFPDAAPANWNSALQLLADAVPDDAPSILVIDEVPYLMERVDAFEGLLQRAWDRYLSRKPVLLILIGSDLAMMEALNSYERPFHQRGTEMVVKPLNPADIQDMLGLDATAAMDAALVTGGLPLVCAEWTRGATLWDFLHGALTNPVSALIVSAERSLAAEFPSQAMAREVLGALGSGERTFSNIARAAGGIAHSTLSRAADLLSAKGMVTSELPLSTRPSKERRYRITDPYLRFWLCFVGPHIPEIERRRGDLTLRRIAAGWSSWRGRAIEPLVREALARLLPDDRLPAAEAIGAYWTRSNDVEIDIVGADRAPIARELRFVGSIKWLESPFDDHDLQRLIRHRAALTDRTLPLVAVSRSGVACSGVAAYGPDELVRSWR</sequence>
<keyword evidence="3" id="KW-0547">Nucleotide-binding</keyword>
<gene>
    <name evidence="3" type="ORF">ACFY05_20775</name>
</gene>
<keyword evidence="4" id="KW-1185">Reference proteome</keyword>
<dbReference type="GO" id="GO:0005524">
    <property type="term" value="F:ATP binding"/>
    <property type="evidence" value="ECO:0007669"/>
    <property type="project" value="UniProtKB-KW"/>
</dbReference>
<evidence type="ECO:0000259" key="2">
    <source>
        <dbReference type="Pfam" id="PF03008"/>
    </source>
</evidence>
<dbReference type="SUPFAM" id="SSF46785">
    <property type="entry name" value="Winged helix' DNA-binding domain"/>
    <property type="match status" value="1"/>
</dbReference>
<dbReference type="EMBL" id="JBIAXI010000012">
    <property type="protein sequence ID" value="MFF4775291.1"/>
    <property type="molecule type" value="Genomic_DNA"/>
</dbReference>
<dbReference type="SUPFAM" id="SSF52540">
    <property type="entry name" value="P-loop containing nucleoside triphosphate hydrolases"/>
    <property type="match status" value="1"/>
</dbReference>
<keyword evidence="3" id="KW-0067">ATP-binding</keyword>
<dbReference type="InterPro" id="IPR011579">
    <property type="entry name" value="ATPase_dom"/>
</dbReference>
<evidence type="ECO:0000313" key="3">
    <source>
        <dbReference type="EMBL" id="MFF4775291.1"/>
    </source>
</evidence>